<dbReference type="InterPro" id="IPR036005">
    <property type="entry name" value="Creatinase/aminopeptidase-like"/>
</dbReference>
<protein>
    <submittedName>
        <fullName evidence="4">Aminopeptidase P family protein</fullName>
    </submittedName>
</protein>
<gene>
    <name evidence="4" type="ORF">H9734_04155</name>
</gene>
<keyword evidence="4" id="KW-0645">Protease</keyword>
<dbReference type="GO" id="GO:0004177">
    <property type="term" value="F:aminopeptidase activity"/>
    <property type="evidence" value="ECO:0007669"/>
    <property type="project" value="UniProtKB-KW"/>
</dbReference>
<dbReference type="InterPro" id="IPR000587">
    <property type="entry name" value="Creatinase_N"/>
</dbReference>
<feature type="domain" description="Peptidase M24" evidence="2">
    <location>
        <begin position="139"/>
        <end position="342"/>
    </location>
</feature>
<evidence type="ECO:0000259" key="3">
    <source>
        <dbReference type="Pfam" id="PF01321"/>
    </source>
</evidence>
<dbReference type="Gene3D" id="3.90.230.10">
    <property type="entry name" value="Creatinase/methionine aminopeptidase superfamily"/>
    <property type="match status" value="1"/>
</dbReference>
<evidence type="ECO:0000313" key="4">
    <source>
        <dbReference type="EMBL" id="HIX76775.1"/>
    </source>
</evidence>
<proteinExistence type="predicted"/>
<accession>A0A9D1XF18</accession>
<dbReference type="CDD" id="cd01092">
    <property type="entry name" value="APP-like"/>
    <property type="match status" value="1"/>
</dbReference>
<reference evidence="4" key="2">
    <citation type="submission" date="2021-04" db="EMBL/GenBank/DDBJ databases">
        <authorList>
            <person name="Gilroy R."/>
        </authorList>
    </citation>
    <scope>NUCLEOTIDE SEQUENCE</scope>
    <source>
        <strain evidence="4">CHK183-1962</strain>
    </source>
</reference>
<dbReference type="SUPFAM" id="SSF55920">
    <property type="entry name" value="Creatinase/aminopeptidase"/>
    <property type="match status" value="1"/>
</dbReference>
<sequence>MNQAKVSRILAAMEEQDLTQMIISDPAAIFYLTGKWIHPGERMLALYLNTSGNHKLIINCLFPQEKDLGVDLVWYDDTEDAVGILSRYTDKSRPLGIDKTWPAGFLLHLQELKGASSYCNSSTIIDDVRRIKDAEEQQLMREASLANDRVMEQLIPLTGKGFTEKELDQMVRELYASSGHSDVSFPPITAYGKSGADPHHSTDSTRGKRGDSVVLDIGGILNNYCSDMTRTVFLGDVSDKAREVYEIVREAQQRGIDAAKPGARMCDVDNACRGYITEKGYGEYFTHRTGHSIGIEDHESGDVSSVNQSIIQPGQVFSIEPGIYLPEEGFGVRIEDLVLITEDGCEVLNHYPKDLIIVPMED</sequence>
<evidence type="ECO:0000259" key="2">
    <source>
        <dbReference type="Pfam" id="PF00557"/>
    </source>
</evidence>
<dbReference type="EMBL" id="DXEK01000068">
    <property type="protein sequence ID" value="HIX76775.1"/>
    <property type="molecule type" value="Genomic_DNA"/>
</dbReference>
<dbReference type="InterPro" id="IPR000994">
    <property type="entry name" value="Pept_M24"/>
</dbReference>
<dbReference type="Proteomes" id="UP000886890">
    <property type="component" value="Unassembled WGS sequence"/>
</dbReference>
<dbReference type="InterPro" id="IPR050659">
    <property type="entry name" value="Peptidase_M24B"/>
</dbReference>
<feature type="compositionally biased region" description="Basic and acidic residues" evidence="1">
    <location>
        <begin position="196"/>
        <end position="209"/>
    </location>
</feature>
<feature type="region of interest" description="Disordered" evidence="1">
    <location>
        <begin position="187"/>
        <end position="209"/>
    </location>
</feature>
<dbReference type="PANTHER" id="PTHR46112:SF3">
    <property type="entry name" value="AMINOPEPTIDASE YPDF"/>
    <property type="match status" value="1"/>
</dbReference>
<feature type="domain" description="Creatinase N-terminal" evidence="3">
    <location>
        <begin position="6"/>
        <end position="131"/>
    </location>
</feature>
<keyword evidence="4" id="KW-0031">Aminopeptidase</keyword>
<dbReference type="InterPro" id="IPR029149">
    <property type="entry name" value="Creatin/AminoP/Spt16_N"/>
</dbReference>
<dbReference type="Gene3D" id="3.40.350.10">
    <property type="entry name" value="Creatinase/prolidase N-terminal domain"/>
    <property type="match status" value="1"/>
</dbReference>
<evidence type="ECO:0000256" key="1">
    <source>
        <dbReference type="SAM" id="MobiDB-lite"/>
    </source>
</evidence>
<dbReference type="PANTHER" id="PTHR46112">
    <property type="entry name" value="AMINOPEPTIDASE"/>
    <property type="match status" value="1"/>
</dbReference>
<name>A0A9D1XF18_9FIRM</name>
<dbReference type="Pfam" id="PF01321">
    <property type="entry name" value="Creatinase_N"/>
    <property type="match status" value="1"/>
</dbReference>
<keyword evidence="4" id="KW-0378">Hydrolase</keyword>
<organism evidence="4 5">
    <name type="scientific">Candidatus Fusicatenibacter merdavium</name>
    <dbReference type="NCBI Taxonomy" id="2838600"/>
    <lineage>
        <taxon>Bacteria</taxon>
        <taxon>Bacillati</taxon>
        <taxon>Bacillota</taxon>
        <taxon>Clostridia</taxon>
        <taxon>Lachnospirales</taxon>
        <taxon>Lachnospiraceae</taxon>
        <taxon>Fusicatenibacter</taxon>
    </lineage>
</organism>
<dbReference type="SUPFAM" id="SSF53092">
    <property type="entry name" value="Creatinase/prolidase N-terminal domain"/>
    <property type="match status" value="1"/>
</dbReference>
<dbReference type="AlphaFoldDB" id="A0A9D1XF18"/>
<comment type="caution">
    <text evidence="4">The sequence shown here is derived from an EMBL/GenBank/DDBJ whole genome shotgun (WGS) entry which is preliminary data.</text>
</comment>
<dbReference type="Pfam" id="PF00557">
    <property type="entry name" value="Peptidase_M24"/>
    <property type="match status" value="1"/>
</dbReference>
<reference evidence="4" key="1">
    <citation type="journal article" date="2021" name="PeerJ">
        <title>Extensive microbial diversity within the chicken gut microbiome revealed by metagenomics and culture.</title>
        <authorList>
            <person name="Gilroy R."/>
            <person name="Ravi A."/>
            <person name="Getino M."/>
            <person name="Pursley I."/>
            <person name="Horton D.L."/>
            <person name="Alikhan N.F."/>
            <person name="Baker D."/>
            <person name="Gharbi K."/>
            <person name="Hall N."/>
            <person name="Watson M."/>
            <person name="Adriaenssens E.M."/>
            <person name="Foster-Nyarko E."/>
            <person name="Jarju S."/>
            <person name="Secka A."/>
            <person name="Antonio M."/>
            <person name="Oren A."/>
            <person name="Chaudhuri R.R."/>
            <person name="La Ragione R."/>
            <person name="Hildebrand F."/>
            <person name="Pallen M.J."/>
        </authorList>
    </citation>
    <scope>NUCLEOTIDE SEQUENCE</scope>
    <source>
        <strain evidence="4">CHK183-1962</strain>
    </source>
</reference>
<evidence type="ECO:0000313" key="5">
    <source>
        <dbReference type="Proteomes" id="UP000886890"/>
    </source>
</evidence>